<reference evidence="3 4" key="1">
    <citation type="submission" date="2019-07" db="EMBL/GenBank/DDBJ databases">
        <authorList>
            <person name="Huq M.A."/>
        </authorList>
    </citation>
    <scope>NUCLEOTIDE SEQUENCE [LARGE SCALE GENOMIC DNA]</scope>
    <source>
        <strain evidence="3 4">MAH-3</strain>
    </source>
</reference>
<organism evidence="3 4">
    <name type="scientific">Fluviicola chungangensis</name>
    <dbReference type="NCBI Taxonomy" id="2597671"/>
    <lineage>
        <taxon>Bacteria</taxon>
        <taxon>Pseudomonadati</taxon>
        <taxon>Bacteroidota</taxon>
        <taxon>Flavobacteriia</taxon>
        <taxon>Flavobacteriales</taxon>
        <taxon>Crocinitomicaceae</taxon>
        <taxon>Fluviicola</taxon>
    </lineage>
</organism>
<dbReference type="SMART" id="SM00448">
    <property type="entry name" value="REC"/>
    <property type="match status" value="1"/>
</dbReference>
<dbReference type="InterPro" id="IPR011006">
    <property type="entry name" value="CheY-like_superfamily"/>
</dbReference>
<dbReference type="Pfam" id="PF04397">
    <property type="entry name" value="LytTR"/>
    <property type="match status" value="1"/>
</dbReference>
<sequence length="247" mass="28418">MRIVIIEDEALTAADLKDSILKVATSSKIDAVLGSIQEAEEYFLGNPLPELLFCDIQLGDGSIFDLLNKVNIDVPIIFCTAYNEHALQAFKLNGIEYILKPFSKEDVLRALNKYERLRSSFKSRFDYNQLQLPKQQHLLVHYRDTIVPVPFSDIGMIFIANQVVYLQTFANKKYVLHKTLEELEQTLDRQFFRVNRTAIINKKLVQEVGKLLTRKLLIQLPPDFKTDLKLTVSKTKAPAFLKWMKGI</sequence>
<dbReference type="PROSITE" id="PS50110">
    <property type="entry name" value="RESPONSE_REGULATORY"/>
    <property type="match status" value="1"/>
</dbReference>
<keyword evidence="4" id="KW-1185">Reference proteome</keyword>
<dbReference type="OrthoDB" id="2168082at2"/>
<protein>
    <submittedName>
        <fullName evidence="3">Response regulator transcription factor</fullName>
    </submittedName>
</protein>
<dbReference type="GO" id="GO:0000156">
    <property type="term" value="F:phosphorelay response regulator activity"/>
    <property type="evidence" value="ECO:0007669"/>
    <property type="project" value="InterPro"/>
</dbReference>
<evidence type="ECO:0000259" key="2">
    <source>
        <dbReference type="PROSITE" id="PS50110"/>
    </source>
</evidence>
<dbReference type="SMART" id="SM00850">
    <property type="entry name" value="LytTR"/>
    <property type="match status" value="1"/>
</dbReference>
<dbReference type="PANTHER" id="PTHR37299:SF1">
    <property type="entry name" value="STAGE 0 SPORULATION PROTEIN A HOMOLOG"/>
    <property type="match status" value="1"/>
</dbReference>
<dbReference type="Pfam" id="PF00072">
    <property type="entry name" value="Response_reg"/>
    <property type="match status" value="1"/>
</dbReference>
<dbReference type="Proteomes" id="UP000316008">
    <property type="component" value="Unassembled WGS sequence"/>
</dbReference>
<feature type="modified residue" description="4-aspartylphosphate" evidence="1">
    <location>
        <position position="55"/>
    </location>
</feature>
<name>A0A556N6S2_9FLAO</name>
<accession>A0A556N6S2</accession>
<dbReference type="InterPro" id="IPR001789">
    <property type="entry name" value="Sig_transdc_resp-reg_receiver"/>
</dbReference>
<comment type="caution">
    <text evidence="3">The sequence shown here is derived from an EMBL/GenBank/DDBJ whole genome shotgun (WGS) entry which is preliminary data.</text>
</comment>
<dbReference type="AlphaFoldDB" id="A0A556N6S2"/>
<dbReference type="GO" id="GO:0003677">
    <property type="term" value="F:DNA binding"/>
    <property type="evidence" value="ECO:0007669"/>
    <property type="project" value="InterPro"/>
</dbReference>
<feature type="domain" description="Response regulatory" evidence="2">
    <location>
        <begin position="2"/>
        <end position="115"/>
    </location>
</feature>
<dbReference type="EMBL" id="VLPL01000001">
    <property type="protein sequence ID" value="TSJ47811.1"/>
    <property type="molecule type" value="Genomic_DNA"/>
</dbReference>
<dbReference type="PANTHER" id="PTHR37299">
    <property type="entry name" value="TRANSCRIPTIONAL REGULATOR-RELATED"/>
    <property type="match status" value="1"/>
</dbReference>
<proteinExistence type="predicted"/>
<evidence type="ECO:0000256" key="1">
    <source>
        <dbReference type="PROSITE-ProRule" id="PRU00169"/>
    </source>
</evidence>
<dbReference type="InterPro" id="IPR007492">
    <property type="entry name" value="LytTR_DNA-bd_dom"/>
</dbReference>
<dbReference type="InterPro" id="IPR046947">
    <property type="entry name" value="LytR-like"/>
</dbReference>
<evidence type="ECO:0000313" key="4">
    <source>
        <dbReference type="Proteomes" id="UP000316008"/>
    </source>
</evidence>
<gene>
    <name evidence="3" type="ORF">FO442_01395</name>
</gene>
<evidence type="ECO:0000313" key="3">
    <source>
        <dbReference type="EMBL" id="TSJ47811.1"/>
    </source>
</evidence>
<keyword evidence="1" id="KW-0597">Phosphoprotein</keyword>
<dbReference type="RefSeq" id="WP_144331346.1">
    <property type="nucleotide sequence ID" value="NZ_VLPL01000001.1"/>
</dbReference>
<dbReference type="SUPFAM" id="SSF52172">
    <property type="entry name" value="CheY-like"/>
    <property type="match status" value="1"/>
</dbReference>
<dbReference type="Gene3D" id="3.40.50.2300">
    <property type="match status" value="1"/>
</dbReference>
<dbReference type="Gene3D" id="2.40.50.1020">
    <property type="entry name" value="LytTr DNA-binding domain"/>
    <property type="match status" value="1"/>
</dbReference>